<evidence type="ECO:0000313" key="3">
    <source>
        <dbReference type="Proteomes" id="UP000011532"/>
    </source>
</evidence>
<protein>
    <submittedName>
        <fullName evidence="2">Uncharacterized protein</fullName>
    </submittedName>
</protein>
<evidence type="ECO:0000256" key="1">
    <source>
        <dbReference type="SAM" id="MobiDB-lite"/>
    </source>
</evidence>
<dbReference type="OrthoDB" id="287125at2157"/>
<sequence>MPPARERWDGLRPSEKPFTVVRFDESVPPTDASFATKQTEVDHPADAPDDCPDPSEELVAYDRVGRMVKRTDGPVAPSILF</sequence>
<dbReference type="EMBL" id="AOHU01000041">
    <property type="protein sequence ID" value="ELY33435.1"/>
    <property type="molecule type" value="Genomic_DNA"/>
</dbReference>
<gene>
    <name evidence="2" type="ORF">C498_06323</name>
</gene>
<reference evidence="2 3" key="2">
    <citation type="journal article" date="2014" name="PLoS Genet.">
        <title>Phylogenetically driven sequencing of extremely halophilic archaea reveals strategies for static and dynamic osmo-response.</title>
        <authorList>
            <person name="Becker E.A."/>
            <person name="Seitzer P.M."/>
            <person name="Tritt A."/>
            <person name="Larsen D."/>
            <person name="Krusor M."/>
            <person name="Yao A.I."/>
            <person name="Wu D."/>
            <person name="Madern D."/>
            <person name="Eisen J.A."/>
            <person name="Darling A.E."/>
            <person name="Facciotti M.T."/>
        </authorList>
    </citation>
    <scope>NUCLEOTIDE SEQUENCE [LARGE SCALE GENOMIC DNA]</scope>
    <source>
        <strain evidence="3">ATCC 29605 / DSM 3757 / JCM 8879 / NBRC 14742 / NCIMB 2012 / VKM B-1768 / DS2</strain>
    </source>
</reference>
<dbReference type="Proteomes" id="UP000011532">
    <property type="component" value="Unassembled WGS sequence"/>
</dbReference>
<dbReference type="AlphaFoldDB" id="A0A384KX45"/>
<comment type="caution">
    <text evidence="2">The sequence shown here is derived from an EMBL/GenBank/DDBJ whole genome shotgun (WGS) entry which is preliminary data.</text>
</comment>
<organism evidence="2 3">
    <name type="scientific">Haloferax volcanii (strain ATCC 29605 / DSM 3757 / JCM 8879 / NBRC 14742 / NCIMB 2012 / VKM B-1768 / DS2)</name>
    <name type="common">Halobacterium volcanii</name>
    <dbReference type="NCBI Taxonomy" id="309800"/>
    <lineage>
        <taxon>Archaea</taxon>
        <taxon>Methanobacteriati</taxon>
        <taxon>Methanobacteriota</taxon>
        <taxon>Stenosarchaea group</taxon>
        <taxon>Halobacteria</taxon>
        <taxon>Halobacteriales</taxon>
        <taxon>Haloferacaceae</taxon>
        <taxon>Haloferax</taxon>
    </lineage>
</organism>
<dbReference type="RefSeq" id="WP_004042098.1">
    <property type="nucleotide sequence ID" value="NC_013967.1"/>
</dbReference>
<name>A0A384KX45_HALVD</name>
<feature type="region of interest" description="Disordered" evidence="1">
    <location>
        <begin position="27"/>
        <end position="54"/>
    </location>
</feature>
<dbReference type="GeneID" id="8926305"/>
<evidence type="ECO:0000313" key="2">
    <source>
        <dbReference type="EMBL" id="ELY33435.1"/>
    </source>
</evidence>
<proteinExistence type="predicted"/>
<reference evidence="3" key="1">
    <citation type="submission" date="2012-11" db="EMBL/GenBank/DDBJ databases">
        <authorList>
            <person name="Becker E.A."/>
            <person name="Seitzer P."/>
            <person name="Tritt A."/>
            <person name="Larsen D."/>
            <person name="Yao A."/>
            <person name="Wu D."/>
            <person name="Darling A."/>
            <person name="Eisen J.A."/>
            <person name="Facciotti M.T."/>
        </authorList>
    </citation>
    <scope>NUCLEOTIDE SEQUENCE [LARGE SCALE GENOMIC DNA]</scope>
    <source>
        <strain evidence="3">ATCC 29605 / DSM 3757 / JCM 8879 / NBRC 14742 / NCIMB 2012 / VKM B-1768 / DS2</strain>
    </source>
</reference>
<accession>A0A384KX45</accession>